<organism evidence="1 2">
    <name type="scientific">Microvirga tunisiensis</name>
    <dbReference type="NCBI Taxonomy" id="2108360"/>
    <lineage>
        <taxon>Bacteria</taxon>
        <taxon>Pseudomonadati</taxon>
        <taxon>Pseudomonadota</taxon>
        <taxon>Alphaproteobacteria</taxon>
        <taxon>Hyphomicrobiales</taxon>
        <taxon>Methylobacteriaceae</taxon>
        <taxon>Microvirga</taxon>
    </lineage>
</organism>
<sequence length="101" mass="11394">MTVVSIEALRLAKDIPALDPEGYTRAAANPVNPPPELEIDGWPEDDIIEAYKLTSWYLKETEDGMEQAALYVAHKFGLSFAHAWDQVECSYADYNSQYSHN</sequence>
<protein>
    <submittedName>
        <fullName evidence="1">Uncharacterized protein</fullName>
    </submittedName>
</protein>
<keyword evidence="2" id="KW-1185">Reference proteome</keyword>
<evidence type="ECO:0000313" key="1">
    <source>
        <dbReference type="EMBL" id="MPR23752.1"/>
    </source>
</evidence>
<dbReference type="Proteomes" id="UP000403266">
    <property type="component" value="Unassembled WGS sequence"/>
</dbReference>
<dbReference type="RefSeq" id="WP_152708657.1">
    <property type="nucleotide sequence ID" value="NZ_VOSJ01000001.1"/>
</dbReference>
<name>A0A5N7MA29_9HYPH</name>
<gene>
    <name evidence="1" type="ORF">FS320_00595</name>
</gene>
<accession>A0A5N7MA29</accession>
<proteinExistence type="predicted"/>
<reference evidence="1 2" key="1">
    <citation type="journal article" date="2019" name="Syst. Appl. Microbiol.">
        <title>Microvirga tunisiensis sp. nov., a root nodule symbiotic bacterium isolated from Lupinus micranthus and L. luteus grown in Northern Tunisia.</title>
        <authorList>
            <person name="Msaddak A."/>
            <person name="Rejili M."/>
            <person name="Duran D."/>
            <person name="Mars M."/>
            <person name="Palacios J.M."/>
            <person name="Ruiz-Argueso T."/>
            <person name="Rey L."/>
            <person name="Imperial J."/>
        </authorList>
    </citation>
    <scope>NUCLEOTIDE SEQUENCE [LARGE SCALE GENOMIC DNA]</scope>
    <source>
        <strain evidence="1 2">Lmie10</strain>
    </source>
</reference>
<evidence type="ECO:0000313" key="2">
    <source>
        <dbReference type="Proteomes" id="UP000403266"/>
    </source>
</evidence>
<comment type="caution">
    <text evidence="1">The sequence shown here is derived from an EMBL/GenBank/DDBJ whole genome shotgun (WGS) entry which is preliminary data.</text>
</comment>
<dbReference type="AlphaFoldDB" id="A0A5N7MA29"/>
<dbReference type="EMBL" id="VOSK01000001">
    <property type="protein sequence ID" value="MPR23752.1"/>
    <property type="molecule type" value="Genomic_DNA"/>
</dbReference>